<feature type="transmembrane region" description="Helical" evidence="1">
    <location>
        <begin position="65"/>
        <end position="86"/>
    </location>
</feature>
<dbReference type="Proteomes" id="UP000304880">
    <property type="component" value="Unassembled WGS sequence"/>
</dbReference>
<feature type="transmembrane region" description="Helical" evidence="1">
    <location>
        <begin position="41"/>
        <end position="59"/>
    </location>
</feature>
<sequence>MFDLDEENTIPAWLGSSLLLIAGTLSFFLYKQDAVENKKCWLGISILLVFLSMDEASMVHERMGILAVSIVAIIFFISGGFSYLKFLFRLNRNVMHCIIFAAIFFFLGSVFVDSLNSPYIQKYGRDNIAYRCLATIEEGFEFTGIFLFLQGLIKQLGIIRRHG</sequence>
<gene>
    <name evidence="2" type="ORF">FHD67_16975</name>
</gene>
<accession>A0A5C4R2B2</accession>
<proteinExistence type="predicted"/>
<evidence type="ECO:0000313" key="3">
    <source>
        <dbReference type="Proteomes" id="UP000304880"/>
    </source>
</evidence>
<reference evidence="2 3" key="1">
    <citation type="submission" date="2019-06" db="EMBL/GenBank/DDBJ databases">
        <authorList>
            <person name="Li J."/>
        </authorList>
    </citation>
    <scope>NUCLEOTIDE SEQUENCE [LARGE SCALE GENOMIC DNA]</scope>
    <source>
        <strain evidence="2 3">CGMCC 1.8012</strain>
    </source>
</reference>
<protein>
    <submittedName>
        <fullName evidence="2">Uncharacterized protein</fullName>
    </submittedName>
</protein>
<name>A0A5C4R2B2_9RHOB</name>
<organism evidence="2 3">
    <name type="scientific">Paracoccus haeundaensis</name>
    <dbReference type="NCBI Taxonomy" id="225362"/>
    <lineage>
        <taxon>Bacteria</taxon>
        <taxon>Pseudomonadati</taxon>
        <taxon>Pseudomonadota</taxon>
        <taxon>Alphaproteobacteria</taxon>
        <taxon>Rhodobacterales</taxon>
        <taxon>Paracoccaceae</taxon>
        <taxon>Paracoccus</taxon>
    </lineage>
</organism>
<keyword evidence="3" id="KW-1185">Reference proteome</keyword>
<feature type="transmembrane region" description="Helical" evidence="1">
    <location>
        <begin position="93"/>
        <end position="112"/>
    </location>
</feature>
<comment type="caution">
    <text evidence="2">The sequence shown here is derived from an EMBL/GenBank/DDBJ whole genome shotgun (WGS) entry which is preliminary data.</text>
</comment>
<keyword evidence="1" id="KW-0472">Membrane</keyword>
<keyword evidence="1" id="KW-0812">Transmembrane</keyword>
<feature type="transmembrane region" description="Helical" evidence="1">
    <location>
        <begin position="12"/>
        <end position="29"/>
    </location>
</feature>
<dbReference type="RefSeq" id="WP_139599423.1">
    <property type="nucleotide sequence ID" value="NZ_VDDC01000039.1"/>
</dbReference>
<evidence type="ECO:0000256" key="1">
    <source>
        <dbReference type="SAM" id="Phobius"/>
    </source>
</evidence>
<keyword evidence="1" id="KW-1133">Transmembrane helix</keyword>
<dbReference type="EMBL" id="VDDC01000039">
    <property type="protein sequence ID" value="TNH38066.1"/>
    <property type="molecule type" value="Genomic_DNA"/>
</dbReference>
<dbReference type="AlphaFoldDB" id="A0A5C4R2B2"/>
<evidence type="ECO:0000313" key="2">
    <source>
        <dbReference type="EMBL" id="TNH38066.1"/>
    </source>
</evidence>